<dbReference type="InterPro" id="IPR056436">
    <property type="entry name" value="Znf-C2H2_ZIC1-5/GLI1-3-like"/>
</dbReference>
<dbReference type="Gene3D" id="3.30.160.60">
    <property type="entry name" value="Classic Zinc Finger"/>
    <property type="match status" value="5"/>
</dbReference>
<feature type="compositionally biased region" description="Gly residues" evidence="8">
    <location>
        <begin position="514"/>
        <end position="523"/>
    </location>
</feature>
<feature type="compositionally biased region" description="Polar residues" evidence="8">
    <location>
        <begin position="593"/>
        <end position="603"/>
    </location>
</feature>
<feature type="compositionally biased region" description="Polar residues" evidence="8">
    <location>
        <begin position="1285"/>
        <end position="1324"/>
    </location>
</feature>
<evidence type="ECO:0000256" key="4">
    <source>
        <dbReference type="ARBA" id="ARBA00022771"/>
    </source>
</evidence>
<feature type="compositionally biased region" description="Polar residues" evidence="8">
    <location>
        <begin position="554"/>
        <end position="577"/>
    </location>
</feature>
<evidence type="ECO:0000256" key="3">
    <source>
        <dbReference type="ARBA" id="ARBA00022737"/>
    </source>
</evidence>
<name>A0ABM1TJZ5_LIMPO</name>
<dbReference type="Pfam" id="PF00096">
    <property type="entry name" value="zf-C2H2"/>
    <property type="match status" value="2"/>
</dbReference>
<sequence>MEPHFGLPLQFPSAFATVHAPIPVDQRTHEGRYVWEPRLHSLHHPSPTGLASNGASPGLSELPFLTQRRGVSNGQMDPGFHHPYRLSPAYMEQLYSSFHSNPSMSVRGFSPMDTQGLTMHPDYLHQVAALSQRGLVGDFHPIPPSSAASADLGFSVDGSRLTSPRPGFRHGRKRAMSSSPYSDSFDISSMIRFSPNSLMSFMNGSRSSSASGSYGHLSAGTLSPAMGVSSPTVPPHLQQLHQLMCQGGLGSSVLFPPNSGFPQQSLLTGHGLVASGGTFGSMKLDSGLDVGNREMASNVVSSTVDAEESRRNKIKKESMSSTAGEPCGADDDRDAAADLKDEPGDFVETNCHWKDCGKEFGTQNELVKHINNDHIHGNKKTFVCRWEDCSREEKPFKAQYMLVVHMRRHTGEKPHKCTFEGCSKAYSRLENLKTHLRSHTGEKPYTCEFPGCTKAFSNASDRAKHQNRTHSNEKPYVCKAPGCTKRYTDPSSLRKHVKTVHGPEFYANKKHKGNGSGGSGGPGAKDDKPSNPGISIDGSPHSDDGSGSKGAALSSPSVKSEGQGSPQQNGSPASEGTSDVPGAMDQALYNGPISDNSVSTTSGPLERLETDSVWELVDSQAIELGEHSPGVACVTSTGQSGEAERNVRNRLKSRFQSTFKSGNSWLPNILPSRTGILRGRGNTGCRATPGNAKLPDIHGSGHGNGSKSAIDLPFSQNQGCQTQQTTLTTRRDSSSTLSSFYGSMGSDNSSQPVSSDISSRQESQGSCTSRSVIRLSSPYDPISLGSSRRSSEASSSTGLSAGMTAHLQQLHSRALVSQHLTNTSNLVVQRQGISGDERSSRGSHSSMSNRNSFSANGPMRSNCQTSEPLKPIDQNRSVPPCHHNISKLQPLPPIGQSGCKKGGRPSVEQKKQFHPNQNVVLEDWAEDKPIEANQDLVIPDEMEHYLKESRTNKKNSDRPSSRLSQAVSSVSQYDDLRQQNSHHNDFQNRANPGWISVTMPSSDGVQFFPNHTGNCYSTSSAHKHADIPQNQQQSSYTPQAIHQTCHNSPHTSQPTSQTCHQSDPISHTTLPSYQQGSVSQYTTPQICKQGFHSAEIKSHQPHWEMGNHYHSSQPRAQVHCYPSSDTNSQLGLTHQLMARNGPHKTSLPQHYPSNMHQELPAHNQPNGYLPHSGSCNNHIPQPCHKMLSPVADPLNQHWPSNNSFRDHCHSSNSSFYGQLNQQCQPNIGFPGQTGQQCISNKVFQDQLMGQQCYSNNTLHGQTSQQSSSNSVFQVQKGHQCPADNSLHNKVVQQYPSSNAEEGQLSHHLTSNNSMQGQFGQQYPSKNSLQNHSKGIPCYPYNCVHHNSNGQTYYPQNMEHEGYMQPLASNHLYVQQLKQSCPPQTCSVTDPQGSCKNVACQPSENRDSHFSRTLPSCTPIQPSYPHVAQACKSCSTSQPEIQCKNVSQSSRSTMHSDVYQRTLEYVQQCQQMASSNEQCAGNANNNYLVPANESSCQKMELSPRVSSTTDQQDGHLPAVKSLNENDYLTCTPSPALAGQCSQTPSCVDSKPQTPFFATTNMVINDMSSSLTSLMEETRYLRMIQ</sequence>
<dbReference type="PROSITE" id="PS00028">
    <property type="entry name" value="ZINC_FINGER_C2H2_1"/>
    <property type="match status" value="4"/>
</dbReference>
<organism evidence="10 11">
    <name type="scientific">Limulus polyphemus</name>
    <name type="common">Atlantic horseshoe crab</name>
    <dbReference type="NCBI Taxonomy" id="6850"/>
    <lineage>
        <taxon>Eukaryota</taxon>
        <taxon>Metazoa</taxon>
        <taxon>Ecdysozoa</taxon>
        <taxon>Arthropoda</taxon>
        <taxon>Chelicerata</taxon>
        <taxon>Merostomata</taxon>
        <taxon>Xiphosura</taxon>
        <taxon>Limulidae</taxon>
        <taxon>Limulus</taxon>
    </lineage>
</organism>
<evidence type="ECO:0000256" key="7">
    <source>
        <dbReference type="PROSITE-ProRule" id="PRU00042"/>
    </source>
</evidence>
<dbReference type="InterPro" id="IPR013087">
    <property type="entry name" value="Znf_C2H2_type"/>
</dbReference>
<feature type="compositionally biased region" description="Basic and acidic residues" evidence="8">
    <location>
        <begin position="307"/>
        <end position="318"/>
    </location>
</feature>
<evidence type="ECO:0000256" key="1">
    <source>
        <dbReference type="ARBA" id="ARBA00004123"/>
    </source>
</evidence>
<dbReference type="PANTHER" id="PTHR45718:SF4">
    <property type="entry name" value="TRANSCRIPTIONAL ACTIVATOR CUBITUS INTERRUPTUS"/>
    <property type="match status" value="1"/>
</dbReference>
<dbReference type="SMART" id="SM00355">
    <property type="entry name" value="ZnF_C2H2"/>
    <property type="match status" value="5"/>
</dbReference>
<proteinExistence type="predicted"/>
<dbReference type="InterPro" id="IPR043359">
    <property type="entry name" value="GLI-like"/>
</dbReference>
<feature type="region of interest" description="Disordered" evidence="8">
    <location>
        <begin position="826"/>
        <end position="915"/>
    </location>
</feature>
<dbReference type="GeneID" id="106471876"/>
<keyword evidence="10" id="KW-1185">Reference proteome</keyword>
<dbReference type="RefSeq" id="XP_022256201.1">
    <property type="nucleotide sequence ID" value="XM_022400493.1"/>
</dbReference>
<evidence type="ECO:0000313" key="11">
    <source>
        <dbReference type="RefSeq" id="XP_022256201.1"/>
    </source>
</evidence>
<feature type="compositionally biased region" description="Low complexity" evidence="8">
    <location>
        <begin position="961"/>
        <end position="972"/>
    </location>
</feature>
<feature type="domain" description="C2H2-type" evidence="9">
    <location>
        <begin position="387"/>
        <end position="414"/>
    </location>
</feature>
<evidence type="ECO:0000256" key="6">
    <source>
        <dbReference type="ARBA" id="ARBA00023242"/>
    </source>
</evidence>
<feature type="compositionally biased region" description="Low complexity" evidence="8">
    <location>
        <begin position="783"/>
        <end position="799"/>
    </location>
</feature>
<keyword evidence="2" id="KW-0479">Metal-binding</keyword>
<comment type="subcellular location">
    <subcellularLocation>
        <location evidence="1">Nucleus</location>
    </subcellularLocation>
</comment>
<feature type="region of interest" description="Disordered" evidence="8">
    <location>
        <begin position="948"/>
        <end position="972"/>
    </location>
</feature>
<evidence type="ECO:0000259" key="9">
    <source>
        <dbReference type="PROSITE" id="PS50157"/>
    </source>
</evidence>
<dbReference type="InterPro" id="IPR036236">
    <property type="entry name" value="Znf_C2H2_sf"/>
</dbReference>
<feature type="domain" description="C2H2-type" evidence="9">
    <location>
        <begin position="476"/>
        <end position="506"/>
    </location>
</feature>
<feature type="compositionally biased region" description="Basic and acidic residues" evidence="8">
    <location>
        <begin position="948"/>
        <end position="960"/>
    </location>
</feature>
<feature type="compositionally biased region" description="Low complexity" evidence="8">
    <location>
        <begin position="1261"/>
        <end position="1275"/>
    </location>
</feature>
<feature type="compositionally biased region" description="Low complexity" evidence="8">
    <location>
        <begin position="715"/>
        <end position="739"/>
    </location>
</feature>
<protein>
    <submittedName>
        <fullName evidence="11">LOW QUALITY PROTEIN: transcriptional activator cubitus interruptus-like</fullName>
    </submittedName>
</protein>
<reference evidence="11" key="1">
    <citation type="submission" date="2025-08" db="UniProtKB">
        <authorList>
            <consortium name="RefSeq"/>
        </authorList>
    </citation>
    <scope>IDENTIFICATION</scope>
    <source>
        <tissue evidence="11">Muscle</tissue>
    </source>
</reference>
<dbReference type="PROSITE" id="PS50157">
    <property type="entry name" value="ZINC_FINGER_C2H2_2"/>
    <property type="match status" value="5"/>
</dbReference>
<feature type="compositionally biased region" description="Polar residues" evidence="8">
    <location>
        <begin position="1028"/>
        <end position="1077"/>
    </location>
</feature>
<evidence type="ECO:0000313" key="10">
    <source>
        <dbReference type="Proteomes" id="UP000694941"/>
    </source>
</evidence>
<keyword evidence="4 7" id="KW-0863">Zinc-finger</keyword>
<feature type="domain" description="C2H2-type" evidence="9">
    <location>
        <begin position="415"/>
        <end position="444"/>
    </location>
</feature>
<feature type="domain" description="C2H2-type" evidence="9">
    <location>
        <begin position="349"/>
        <end position="381"/>
    </location>
</feature>
<dbReference type="Proteomes" id="UP000694941">
    <property type="component" value="Unplaced"/>
</dbReference>
<evidence type="ECO:0000256" key="2">
    <source>
        <dbReference type="ARBA" id="ARBA00022723"/>
    </source>
</evidence>
<feature type="region of interest" description="Disordered" evidence="8">
    <location>
        <begin position="1259"/>
        <end position="1324"/>
    </location>
</feature>
<feature type="compositionally biased region" description="Polar residues" evidence="8">
    <location>
        <begin position="745"/>
        <end position="771"/>
    </location>
</feature>
<keyword evidence="3" id="KW-0677">Repeat</keyword>
<feature type="region of interest" description="Disordered" evidence="8">
    <location>
        <begin position="1018"/>
        <end position="1077"/>
    </location>
</feature>
<dbReference type="Pfam" id="PF23561">
    <property type="entry name" value="zf-C2H2_15"/>
    <property type="match status" value="1"/>
</dbReference>
<dbReference type="SUPFAM" id="SSF57667">
    <property type="entry name" value="beta-beta-alpha zinc fingers"/>
    <property type="match status" value="3"/>
</dbReference>
<feature type="region of interest" description="Disordered" evidence="8">
    <location>
        <begin position="299"/>
        <end position="338"/>
    </location>
</feature>
<feature type="region of interest" description="Disordered" evidence="8">
    <location>
        <begin position="685"/>
        <end position="799"/>
    </location>
</feature>
<keyword evidence="6" id="KW-0539">Nucleus</keyword>
<evidence type="ECO:0000256" key="8">
    <source>
        <dbReference type="SAM" id="MobiDB-lite"/>
    </source>
</evidence>
<feature type="region of interest" description="Disordered" evidence="8">
    <location>
        <begin position="503"/>
        <end position="605"/>
    </location>
</feature>
<feature type="domain" description="C2H2-type" evidence="9">
    <location>
        <begin position="445"/>
        <end position="475"/>
    </location>
</feature>
<dbReference type="PANTHER" id="PTHR45718">
    <property type="entry name" value="TRANSCRIPTIONAL ACTIVATOR CUBITUS INTERRUPTUS"/>
    <property type="match status" value="1"/>
</dbReference>
<keyword evidence="5" id="KW-0862">Zinc</keyword>
<accession>A0ABM1TJZ5</accession>
<feature type="compositionally biased region" description="Low complexity" evidence="8">
    <location>
        <begin position="842"/>
        <end position="856"/>
    </location>
</feature>
<gene>
    <name evidence="11" type="primary">LOC106471876</name>
</gene>
<evidence type="ECO:0000256" key="5">
    <source>
        <dbReference type="ARBA" id="ARBA00022833"/>
    </source>
</evidence>